<proteinExistence type="predicted"/>
<name>A0A061QJG8_9CHLO</name>
<protein>
    <submittedName>
        <fullName evidence="2">Uncharacterized protein</fullName>
    </submittedName>
</protein>
<feature type="region of interest" description="Disordered" evidence="1">
    <location>
        <begin position="141"/>
        <end position="182"/>
    </location>
</feature>
<sequence length="280" mass="30573">MASDEHVLGTVIEAATHTSQAFCRSLTAAIQGPLTDAAKYLEEAGLSEEGDKVFEGVKEILRVDAKIKAHEKASETLLTMYEFDQTHTDFKKYLKEWTRDILESEGCAAASRSVSKGYWWPRPITQNDRLPLPLRAGSREMRQGMRGSTRQPLAPLPRPPFPMGRGFSPSAGEAVSCSTPIEPSPPLRPHRCGPWGALSACHSSRLRPSSRPHAPAPMTTRPTQHRRKGRAPQQPNRGPALSEEGPTPPFPFFLAPRSAPLRTPSGLVPGARLDPAPTPP</sequence>
<dbReference type="EMBL" id="GBEZ01027513">
    <property type="protein sequence ID" value="JAC59808.1"/>
    <property type="molecule type" value="Transcribed_RNA"/>
</dbReference>
<feature type="non-terminal residue" evidence="2">
    <location>
        <position position="280"/>
    </location>
</feature>
<gene>
    <name evidence="2" type="ORF">TSPGSL018_30559</name>
</gene>
<evidence type="ECO:0000256" key="1">
    <source>
        <dbReference type="SAM" id="MobiDB-lite"/>
    </source>
</evidence>
<feature type="region of interest" description="Disordered" evidence="1">
    <location>
        <begin position="202"/>
        <end position="280"/>
    </location>
</feature>
<dbReference type="AlphaFoldDB" id="A0A061QJG8"/>
<accession>A0A061QJG8</accession>
<organism evidence="2">
    <name type="scientific">Tetraselmis sp. GSL018</name>
    <dbReference type="NCBI Taxonomy" id="582737"/>
    <lineage>
        <taxon>Eukaryota</taxon>
        <taxon>Viridiplantae</taxon>
        <taxon>Chlorophyta</taxon>
        <taxon>core chlorophytes</taxon>
        <taxon>Chlorodendrophyceae</taxon>
        <taxon>Chlorodendrales</taxon>
        <taxon>Chlorodendraceae</taxon>
        <taxon>Tetraselmis</taxon>
    </lineage>
</organism>
<evidence type="ECO:0000313" key="2">
    <source>
        <dbReference type="EMBL" id="JAC59808.1"/>
    </source>
</evidence>
<reference evidence="2" key="1">
    <citation type="submission" date="2014-05" db="EMBL/GenBank/DDBJ databases">
        <title>The transcriptome of the halophilic microalga Tetraselmis sp. GSL018 isolated from the Great Salt Lake, Utah.</title>
        <authorList>
            <person name="Jinkerson R.E."/>
            <person name="D'Adamo S."/>
            <person name="Posewitz M.C."/>
        </authorList>
    </citation>
    <scope>NUCLEOTIDE SEQUENCE</scope>
    <source>
        <strain evidence="2">GSL018</strain>
    </source>
</reference>